<protein>
    <submittedName>
        <fullName evidence="1">Uncharacterized protein</fullName>
    </submittedName>
</protein>
<evidence type="ECO:0000313" key="2">
    <source>
        <dbReference type="Proteomes" id="UP001322277"/>
    </source>
</evidence>
<sequence>MYPNRWSSCPMMFLRRGSSFVLHPVRLTCGHGPKAIPVIRLRAARGHYRLAPALALGHGVHSQMEPVRDHICQFVLPGGKYRRIDWYRIIPLSHSLATSPTLKKTEGERGGNVHTHLLHPTGSPARHVSFGHLQSIPKNYSDPMPA</sequence>
<dbReference type="AlphaFoldDB" id="A0AAX4IMG8"/>
<dbReference type="GeneID" id="87945833"/>
<dbReference type="EMBL" id="CP137310">
    <property type="protein sequence ID" value="WQF84316.1"/>
    <property type="molecule type" value="Genomic_DNA"/>
</dbReference>
<proteinExistence type="predicted"/>
<evidence type="ECO:0000313" key="1">
    <source>
        <dbReference type="EMBL" id="WQF84316.1"/>
    </source>
</evidence>
<reference evidence="2" key="1">
    <citation type="journal article" date="2023" name="bioRxiv">
        <title>Complete genome of the Medicago anthracnose fungus, Colletotrichum destructivum, reveals a mini-chromosome-like region within a core chromosome.</title>
        <authorList>
            <person name="Lapalu N."/>
            <person name="Simon A."/>
            <person name="Lu A."/>
            <person name="Plaumann P.-L."/>
            <person name="Amselem J."/>
            <person name="Pigne S."/>
            <person name="Auger A."/>
            <person name="Koch C."/>
            <person name="Dallery J.-F."/>
            <person name="O'Connell R.J."/>
        </authorList>
    </citation>
    <scope>NUCLEOTIDE SEQUENCE [LARGE SCALE GENOMIC DNA]</scope>
    <source>
        <strain evidence="2">CBS 520.97</strain>
    </source>
</reference>
<organism evidence="1 2">
    <name type="scientific">Colletotrichum destructivum</name>
    <dbReference type="NCBI Taxonomy" id="34406"/>
    <lineage>
        <taxon>Eukaryota</taxon>
        <taxon>Fungi</taxon>
        <taxon>Dikarya</taxon>
        <taxon>Ascomycota</taxon>
        <taxon>Pezizomycotina</taxon>
        <taxon>Sordariomycetes</taxon>
        <taxon>Hypocreomycetidae</taxon>
        <taxon>Glomerellales</taxon>
        <taxon>Glomerellaceae</taxon>
        <taxon>Colletotrichum</taxon>
        <taxon>Colletotrichum destructivum species complex</taxon>
    </lineage>
</organism>
<keyword evidence="2" id="KW-1185">Reference proteome</keyword>
<dbReference type="Proteomes" id="UP001322277">
    <property type="component" value="Chromosome 6"/>
</dbReference>
<accession>A0AAX4IMG8</accession>
<gene>
    <name evidence="1" type="ORF">CDEST_09330</name>
</gene>
<dbReference type="RefSeq" id="XP_062781540.1">
    <property type="nucleotide sequence ID" value="XM_062925489.1"/>
</dbReference>
<name>A0AAX4IMG8_9PEZI</name>
<dbReference type="KEGG" id="cdet:87945833"/>